<feature type="transmembrane region" description="Helical" evidence="1">
    <location>
        <begin position="16"/>
        <end position="37"/>
    </location>
</feature>
<dbReference type="RefSeq" id="WP_209464000.1">
    <property type="nucleotide sequence ID" value="NZ_CP110224.1"/>
</dbReference>
<accession>A0ABS4IIX4</accession>
<reference evidence="2 3" key="1">
    <citation type="submission" date="2021-03" db="EMBL/GenBank/DDBJ databases">
        <title>Genomic Encyclopedia of Type Strains, Phase IV (KMG-IV): sequencing the most valuable type-strain genomes for metagenomic binning, comparative biology and taxonomic classification.</title>
        <authorList>
            <person name="Goeker M."/>
        </authorList>
    </citation>
    <scope>NUCLEOTIDE SEQUENCE [LARGE SCALE GENOMIC DNA]</scope>
    <source>
        <strain evidence="2 3">DSM 25609</strain>
    </source>
</reference>
<evidence type="ECO:0000313" key="3">
    <source>
        <dbReference type="Proteomes" id="UP001519345"/>
    </source>
</evidence>
<keyword evidence="1" id="KW-0472">Membrane</keyword>
<keyword evidence="1" id="KW-1133">Transmembrane helix</keyword>
<protein>
    <submittedName>
        <fullName evidence="2">Uncharacterized protein</fullName>
    </submittedName>
</protein>
<dbReference type="EMBL" id="JAGGKX010000018">
    <property type="protein sequence ID" value="MBP1970912.1"/>
    <property type="molecule type" value="Genomic_DNA"/>
</dbReference>
<evidence type="ECO:0000313" key="2">
    <source>
        <dbReference type="EMBL" id="MBP1970912.1"/>
    </source>
</evidence>
<organism evidence="2 3">
    <name type="scientific">Virgibacillus natechei</name>
    <dbReference type="NCBI Taxonomy" id="1216297"/>
    <lineage>
        <taxon>Bacteria</taxon>
        <taxon>Bacillati</taxon>
        <taxon>Bacillota</taxon>
        <taxon>Bacilli</taxon>
        <taxon>Bacillales</taxon>
        <taxon>Bacillaceae</taxon>
        <taxon>Virgibacillus</taxon>
    </lineage>
</organism>
<proteinExistence type="predicted"/>
<sequence>MNFKKDAKDKSKKKGVYIMNPGIVAALLLIFIGVMGMSSKKEKVK</sequence>
<name>A0ABS4IIX4_9BACI</name>
<keyword evidence="1" id="KW-0812">Transmembrane</keyword>
<keyword evidence="3" id="KW-1185">Reference proteome</keyword>
<comment type="caution">
    <text evidence="2">The sequence shown here is derived from an EMBL/GenBank/DDBJ whole genome shotgun (WGS) entry which is preliminary data.</text>
</comment>
<evidence type="ECO:0000256" key="1">
    <source>
        <dbReference type="SAM" id="Phobius"/>
    </source>
</evidence>
<gene>
    <name evidence="2" type="ORF">J2Z83_003048</name>
</gene>
<dbReference type="Proteomes" id="UP001519345">
    <property type="component" value="Unassembled WGS sequence"/>
</dbReference>